<dbReference type="NCBIfam" id="TIGR01312">
    <property type="entry name" value="XylB"/>
    <property type="match status" value="1"/>
</dbReference>
<evidence type="ECO:0000256" key="2">
    <source>
        <dbReference type="ARBA" id="ARBA00022629"/>
    </source>
</evidence>
<dbReference type="PIRSF" id="PIRSF000538">
    <property type="entry name" value="GlpK"/>
    <property type="match status" value="1"/>
</dbReference>
<evidence type="ECO:0000256" key="1">
    <source>
        <dbReference type="ARBA" id="ARBA00009156"/>
    </source>
</evidence>
<evidence type="ECO:0000256" key="3">
    <source>
        <dbReference type="ARBA" id="ARBA00022679"/>
    </source>
</evidence>
<dbReference type="Gene3D" id="3.30.420.40">
    <property type="match status" value="2"/>
</dbReference>
<dbReference type="InterPro" id="IPR006000">
    <property type="entry name" value="Xylulokinase"/>
</dbReference>
<keyword evidence="4 8" id="KW-0547">Nucleotide-binding</keyword>
<evidence type="ECO:0000256" key="7">
    <source>
        <dbReference type="ARBA" id="ARBA00023277"/>
    </source>
</evidence>
<dbReference type="Proteomes" id="UP001597425">
    <property type="component" value="Unassembled WGS sequence"/>
</dbReference>
<comment type="similarity">
    <text evidence="1 8 9">Belongs to the FGGY kinase family.</text>
</comment>
<evidence type="ECO:0000256" key="9">
    <source>
        <dbReference type="RuleBase" id="RU003733"/>
    </source>
</evidence>
<dbReference type="GO" id="GO:0004856">
    <property type="term" value="F:D-xylulokinase activity"/>
    <property type="evidence" value="ECO:0007669"/>
    <property type="project" value="UniProtKB-EC"/>
</dbReference>
<dbReference type="Pfam" id="PF02782">
    <property type="entry name" value="FGGY_C"/>
    <property type="match status" value="1"/>
</dbReference>
<dbReference type="InterPro" id="IPR018483">
    <property type="entry name" value="Carb_kinase_FGGY_CS"/>
</dbReference>
<feature type="domain" description="Carbohydrate kinase FGGY N-terminal" evidence="11">
    <location>
        <begin position="4"/>
        <end position="247"/>
    </location>
</feature>
<dbReference type="CDD" id="cd07809">
    <property type="entry name" value="ASKHA_NBD_FGGY_BaXK-like"/>
    <property type="match status" value="1"/>
</dbReference>
<protein>
    <recommendedName>
        <fullName evidence="8 10">Xylulose kinase</fullName>
        <shortName evidence="8 10">Xylulokinase</shortName>
        <ecNumber evidence="8 10">2.7.1.17</ecNumber>
    </recommendedName>
</protein>
<comment type="catalytic activity">
    <reaction evidence="8 10">
        <text>D-xylulose + ATP = D-xylulose 5-phosphate + ADP + H(+)</text>
        <dbReference type="Rhea" id="RHEA:10964"/>
        <dbReference type="ChEBI" id="CHEBI:15378"/>
        <dbReference type="ChEBI" id="CHEBI:17140"/>
        <dbReference type="ChEBI" id="CHEBI:30616"/>
        <dbReference type="ChEBI" id="CHEBI:57737"/>
        <dbReference type="ChEBI" id="CHEBI:456216"/>
        <dbReference type="EC" id="2.7.1.17"/>
    </reaction>
</comment>
<evidence type="ECO:0000313" key="14">
    <source>
        <dbReference type="Proteomes" id="UP001597425"/>
    </source>
</evidence>
<dbReference type="PANTHER" id="PTHR43095">
    <property type="entry name" value="SUGAR KINASE"/>
    <property type="match status" value="1"/>
</dbReference>
<keyword evidence="7 8" id="KW-0119">Carbohydrate metabolism</keyword>
<dbReference type="SUPFAM" id="SSF53067">
    <property type="entry name" value="Actin-like ATPase domain"/>
    <property type="match status" value="2"/>
</dbReference>
<organism evidence="13 14">
    <name type="scientific">Microbulbifer halophilus</name>
    <dbReference type="NCBI Taxonomy" id="453963"/>
    <lineage>
        <taxon>Bacteria</taxon>
        <taxon>Pseudomonadati</taxon>
        <taxon>Pseudomonadota</taxon>
        <taxon>Gammaproteobacteria</taxon>
        <taxon>Cellvibrionales</taxon>
        <taxon>Microbulbiferaceae</taxon>
        <taxon>Microbulbifer</taxon>
    </lineage>
</organism>
<dbReference type="InterPro" id="IPR043129">
    <property type="entry name" value="ATPase_NBD"/>
</dbReference>
<dbReference type="RefSeq" id="WP_377535658.1">
    <property type="nucleotide sequence ID" value="NZ_JBHSIG010000001.1"/>
</dbReference>
<feature type="active site" description="Proton acceptor" evidence="8">
    <location>
        <position position="241"/>
    </location>
</feature>
<feature type="domain" description="Carbohydrate kinase FGGY C-terminal" evidence="12">
    <location>
        <begin position="259"/>
        <end position="441"/>
    </location>
</feature>
<gene>
    <name evidence="8 10 13" type="primary">xylB</name>
    <name evidence="13" type="ORF">ACFSKX_01725</name>
</gene>
<keyword evidence="14" id="KW-1185">Reference proteome</keyword>
<dbReference type="HAMAP" id="MF_02220">
    <property type="entry name" value="XylB"/>
    <property type="match status" value="1"/>
</dbReference>
<feature type="site" description="Important for activity" evidence="8">
    <location>
        <position position="8"/>
    </location>
</feature>
<dbReference type="InterPro" id="IPR050406">
    <property type="entry name" value="FGGY_Carb_Kinase"/>
</dbReference>
<evidence type="ECO:0000256" key="5">
    <source>
        <dbReference type="ARBA" id="ARBA00022777"/>
    </source>
</evidence>
<dbReference type="InterPro" id="IPR000577">
    <property type="entry name" value="Carb_kinase_FGGY"/>
</dbReference>
<accession>A0ABW5E6Y3</accession>
<keyword evidence="3 8" id="KW-0808">Transferase</keyword>
<dbReference type="PROSITE" id="PS00933">
    <property type="entry name" value="FGGY_KINASES_1"/>
    <property type="match status" value="1"/>
</dbReference>
<evidence type="ECO:0000256" key="10">
    <source>
        <dbReference type="RuleBase" id="RU364073"/>
    </source>
</evidence>
<comment type="caution">
    <text evidence="13">The sequence shown here is derived from an EMBL/GenBank/DDBJ whole genome shotgun (WGS) entry which is preliminary data.</text>
</comment>
<proteinExistence type="inferred from homology"/>
<evidence type="ECO:0000313" key="13">
    <source>
        <dbReference type="EMBL" id="MFD2309122.1"/>
    </source>
</evidence>
<feature type="binding site" evidence="8">
    <location>
        <begin position="79"/>
        <end position="80"/>
    </location>
    <ligand>
        <name>substrate</name>
    </ligand>
</feature>
<evidence type="ECO:0000259" key="11">
    <source>
        <dbReference type="Pfam" id="PF00370"/>
    </source>
</evidence>
<evidence type="ECO:0000256" key="8">
    <source>
        <dbReference type="HAMAP-Rule" id="MF_02220"/>
    </source>
</evidence>
<reference evidence="14" key="1">
    <citation type="journal article" date="2019" name="Int. J. Syst. Evol. Microbiol.">
        <title>The Global Catalogue of Microorganisms (GCM) 10K type strain sequencing project: providing services to taxonomists for standard genome sequencing and annotation.</title>
        <authorList>
            <consortium name="The Broad Institute Genomics Platform"/>
            <consortium name="The Broad Institute Genome Sequencing Center for Infectious Disease"/>
            <person name="Wu L."/>
            <person name="Ma J."/>
        </authorList>
    </citation>
    <scope>NUCLEOTIDE SEQUENCE [LARGE SCALE GENOMIC DNA]</scope>
    <source>
        <strain evidence="14">KCTC 12848</strain>
    </source>
</reference>
<dbReference type="PROSITE" id="PS00445">
    <property type="entry name" value="FGGY_KINASES_2"/>
    <property type="match status" value="1"/>
</dbReference>
<keyword evidence="2 8" id="KW-0859">Xylose metabolism</keyword>
<evidence type="ECO:0000256" key="6">
    <source>
        <dbReference type="ARBA" id="ARBA00022840"/>
    </source>
</evidence>
<evidence type="ECO:0000256" key="4">
    <source>
        <dbReference type="ARBA" id="ARBA00022741"/>
    </source>
</evidence>
<evidence type="ECO:0000259" key="12">
    <source>
        <dbReference type="Pfam" id="PF02782"/>
    </source>
</evidence>
<dbReference type="Pfam" id="PF00370">
    <property type="entry name" value="FGGY_N"/>
    <property type="match status" value="1"/>
</dbReference>
<dbReference type="PANTHER" id="PTHR43095:SF5">
    <property type="entry name" value="XYLULOSE KINASE"/>
    <property type="match status" value="1"/>
</dbReference>
<dbReference type="InterPro" id="IPR018484">
    <property type="entry name" value="FGGY_N"/>
</dbReference>
<keyword evidence="5 8" id="KW-0418">Kinase</keyword>
<name>A0ABW5E6Y3_9GAMM</name>
<dbReference type="EC" id="2.7.1.17" evidence="8 10"/>
<dbReference type="EMBL" id="JBHUJD010000002">
    <property type="protein sequence ID" value="MFD2309122.1"/>
    <property type="molecule type" value="Genomic_DNA"/>
</dbReference>
<dbReference type="InterPro" id="IPR018485">
    <property type="entry name" value="FGGY_C"/>
</dbReference>
<comment type="function">
    <text evidence="8">Catalyzes the phosphorylation of D-xylulose to D-xylulose 5-phosphate.</text>
</comment>
<keyword evidence="6 8" id="KW-0067">ATP-binding</keyword>
<sequence>MSVFLGIDAGTQSVKLLAFDADRGREAHVGSAPLELDSRADGSREQRAEWWLDALRQCMKELPDDLRRRVAGIGVSGQQHGFVPLGDGGRVLAPVKLWCDTSTAAECGEITGRFGGEDRCIDAVGNPILPGYTAPKIVWLKKHNAEAYDALQHILLPHDYLNYYLTGEIYTECGDASGTGYLNIFRRQYDAEMLGALDPDRDLSPMLPPILDPGDSVPLGEAARSEFDLPAGVRVSVGGGDNMMSALATGSVETGVLTLSLGTSGTLFAHSDAPALDPGGELAAFCSSTGGWLPLLCTMNCTLSTELTRGYLGRDLDACERLLAESRPGAGGLVTLPFFSGERAPNLPDARASLLGMTGDNTTPANLYRSAMEGASFALRRGLDAFARAGQRFSAIRLTGGGAASPGWRQMIADIFELPVQPLGNNQGAAQGAALQALWAAQRHGGDDTAIAETIARHLEIDGDASCTPHPDTAAEYREHYRHFIDTLQQLHPQTGEAAPTPSEREE</sequence>